<protein>
    <submittedName>
        <fullName evidence="1">Uncharacterized protein</fullName>
    </submittedName>
</protein>
<evidence type="ECO:0000313" key="2">
    <source>
        <dbReference type="Proteomes" id="UP000006002"/>
    </source>
</evidence>
<dbReference type="AlphaFoldDB" id="A5ZU58"/>
<dbReference type="EMBL" id="AAVO02000011">
    <property type="protein sequence ID" value="EDM86885.1"/>
    <property type="molecule type" value="Genomic_DNA"/>
</dbReference>
<gene>
    <name evidence="1" type="ORF">RUMOBE_02541</name>
</gene>
<name>A5ZU58_9FIRM</name>
<accession>A5ZU58</accession>
<organism evidence="1 2">
    <name type="scientific">Blautia obeum ATCC 29174</name>
    <dbReference type="NCBI Taxonomy" id="411459"/>
    <lineage>
        <taxon>Bacteria</taxon>
        <taxon>Bacillati</taxon>
        <taxon>Bacillota</taxon>
        <taxon>Clostridia</taxon>
        <taxon>Lachnospirales</taxon>
        <taxon>Lachnospiraceae</taxon>
        <taxon>Blautia</taxon>
    </lineage>
</organism>
<evidence type="ECO:0000313" key="1">
    <source>
        <dbReference type="EMBL" id="EDM86885.1"/>
    </source>
</evidence>
<sequence>MMKVYKIRKENGMEQTIKFNEKKHVGGEGNRDFFPAVLSLLFADCQNGWGRSEFLAASTESSNADQLMHGALRRDVCIFICIWADTLYEVKISGI</sequence>
<proteinExistence type="predicted"/>
<reference evidence="1 2" key="1">
    <citation type="submission" date="2007-03" db="EMBL/GenBank/DDBJ databases">
        <authorList>
            <person name="Fulton L."/>
            <person name="Clifton S."/>
            <person name="Fulton B."/>
            <person name="Xu J."/>
            <person name="Minx P."/>
            <person name="Pepin K.H."/>
            <person name="Johnson M."/>
            <person name="Thiruvilangam P."/>
            <person name="Bhonagiri V."/>
            <person name="Nash W.E."/>
            <person name="Mardis E.R."/>
            <person name="Wilson R.K."/>
        </authorList>
    </citation>
    <scope>NUCLEOTIDE SEQUENCE [LARGE SCALE GENOMIC DNA]</scope>
    <source>
        <strain evidence="1 2">ATCC 29174</strain>
    </source>
</reference>
<comment type="caution">
    <text evidence="1">The sequence shown here is derived from an EMBL/GenBank/DDBJ whole genome shotgun (WGS) entry which is preliminary data.</text>
</comment>
<dbReference type="Proteomes" id="UP000006002">
    <property type="component" value="Unassembled WGS sequence"/>
</dbReference>
<reference evidence="1 2" key="2">
    <citation type="submission" date="2007-04" db="EMBL/GenBank/DDBJ databases">
        <title>Draft genome sequence of Ruminococcus obeum (ATCC 29174).</title>
        <authorList>
            <person name="Sudarsanam P."/>
            <person name="Ley R."/>
            <person name="Guruge J."/>
            <person name="Turnbaugh P.J."/>
            <person name="Mahowald M."/>
            <person name="Liep D."/>
            <person name="Gordon J."/>
        </authorList>
    </citation>
    <scope>NUCLEOTIDE SEQUENCE [LARGE SCALE GENOMIC DNA]</scope>
    <source>
        <strain evidence="1 2">ATCC 29174</strain>
    </source>
</reference>
<dbReference type="HOGENOM" id="CLU_2367220_0_0_9"/>